<gene>
    <name evidence="2" type="ORF">BD310DRAFT_976484</name>
</gene>
<reference evidence="2 3" key="1">
    <citation type="submission" date="2019-01" db="EMBL/GenBank/DDBJ databases">
        <title>Draft genome sequences of three monokaryotic isolates of the white-rot basidiomycete fungus Dichomitus squalens.</title>
        <authorList>
            <consortium name="DOE Joint Genome Institute"/>
            <person name="Lopez S.C."/>
            <person name="Andreopoulos B."/>
            <person name="Pangilinan J."/>
            <person name="Lipzen A."/>
            <person name="Riley R."/>
            <person name="Ahrendt S."/>
            <person name="Ng V."/>
            <person name="Barry K."/>
            <person name="Daum C."/>
            <person name="Grigoriev I.V."/>
            <person name="Hilden K.S."/>
            <person name="Makela M.R."/>
            <person name="de Vries R.P."/>
        </authorList>
    </citation>
    <scope>NUCLEOTIDE SEQUENCE [LARGE SCALE GENOMIC DNA]</scope>
    <source>
        <strain evidence="2 3">CBS 464.89</strain>
    </source>
</reference>
<feature type="compositionally biased region" description="Basic and acidic residues" evidence="1">
    <location>
        <begin position="148"/>
        <end position="170"/>
    </location>
</feature>
<proteinExistence type="predicted"/>
<name>A0A4Q9NHW5_9APHY</name>
<keyword evidence="3" id="KW-1185">Reference proteome</keyword>
<dbReference type="AlphaFoldDB" id="A0A4Q9NHW5"/>
<feature type="compositionally biased region" description="Basic residues" evidence="1">
    <location>
        <begin position="179"/>
        <end position="193"/>
    </location>
</feature>
<protein>
    <submittedName>
        <fullName evidence="2">Uncharacterized protein</fullName>
    </submittedName>
</protein>
<sequence>MATTALDKTALRTVKRAELQKLAKENGVRAVGTNHEIIERLLSLEATTSSGRIGTPDKRQVLVDVKNQTDNEDFPQKAIAGLRRSTRHKKPVIPKNDTALKRRQATQRRDTSNDAENPSVDESPRRKHFLALILHLEAAQTLSGLRDHVRNSGESGVSEHETGGKRKASEAEPDSSQPRPRKRARASKAVGRK</sequence>
<evidence type="ECO:0000313" key="2">
    <source>
        <dbReference type="EMBL" id="TBU59611.1"/>
    </source>
</evidence>
<dbReference type="Proteomes" id="UP000292082">
    <property type="component" value="Unassembled WGS sequence"/>
</dbReference>
<feature type="region of interest" description="Disordered" evidence="1">
    <location>
        <begin position="79"/>
        <end position="124"/>
    </location>
</feature>
<dbReference type="EMBL" id="ML145112">
    <property type="protein sequence ID" value="TBU59611.1"/>
    <property type="molecule type" value="Genomic_DNA"/>
</dbReference>
<accession>A0A4Q9NHW5</accession>
<feature type="region of interest" description="Disordered" evidence="1">
    <location>
        <begin position="148"/>
        <end position="193"/>
    </location>
</feature>
<evidence type="ECO:0000256" key="1">
    <source>
        <dbReference type="SAM" id="MobiDB-lite"/>
    </source>
</evidence>
<evidence type="ECO:0000313" key="3">
    <source>
        <dbReference type="Proteomes" id="UP000292082"/>
    </source>
</evidence>
<organism evidence="2 3">
    <name type="scientific">Dichomitus squalens</name>
    <dbReference type="NCBI Taxonomy" id="114155"/>
    <lineage>
        <taxon>Eukaryota</taxon>
        <taxon>Fungi</taxon>
        <taxon>Dikarya</taxon>
        <taxon>Basidiomycota</taxon>
        <taxon>Agaricomycotina</taxon>
        <taxon>Agaricomycetes</taxon>
        <taxon>Polyporales</taxon>
        <taxon>Polyporaceae</taxon>
        <taxon>Dichomitus</taxon>
    </lineage>
</organism>